<protein>
    <submittedName>
        <fullName evidence="2">Uncharacterized protein</fullName>
    </submittedName>
</protein>
<dbReference type="AlphaFoldDB" id="A0A7W7MCE9"/>
<sequence>MTLVDEPAARARAAGDQDGLRELAARGALGTIPAGERRALYQQAWTIAHPIVFEVVTRRLELRRGHPHCARDLRRLDGPCLDGFHDDVEAVVDHLFTVTRPIRDLEAWLAARAPHATIDGHRRRRGARGALQRPRMTRALAAALPDDPWLHELALRLLVWVGLPAGAGAVLWPVEVWARDRAGFTGDREGSTPARVQAEVDVVLAAMRRRPQWYEAHVERPLGGKTAPVAGSPGDRPGDPRPLTADPADLAEARIVETAAAAVQAITAGLAGGRDVPGTVETVLRTLFLDGTGVDEIDRPPGGESGPEARLSALLGDPVARDALIGRVVRIIGELGG</sequence>
<proteinExistence type="predicted"/>
<comment type="caution">
    <text evidence="2">The sequence shown here is derived from an EMBL/GenBank/DDBJ whole genome shotgun (WGS) entry which is preliminary data.</text>
</comment>
<dbReference type="Proteomes" id="UP000546162">
    <property type="component" value="Unassembled WGS sequence"/>
</dbReference>
<organism evidence="2 3">
    <name type="scientific">Actinoplanes octamycinicus</name>
    <dbReference type="NCBI Taxonomy" id="135948"/>
    <lineage>
        <taxon>Bacteria</taxon>
        <taxon>Bacillati</taxon>
        <taxon>Actinomycetota</taxon>
        <taxon>Actinomycetes</taxon>
        <taxon>Micromonosporales</taxon>
        <taxon>Micromonosporaceae</taxon>
        <taxon>Actinoplanes</taxon>
    </lineage>
</organism>
<gene>
    <name evidence="2" type="ORF">BJY16_008528</name>
</gene>
<reference evidence="2 3" key="1">
    <citation type="submission" date="2020-08" db="EMBL/GenBank/DDBJ databases">
        <title>Sequencing the genomes of 1000 actinobacteria strains.</title>
        <authorList>
            <person name="Klenk H.-P."/>
        </authorList>
    </citation>
    <scope>NUCLEOTIDE SEQUENCE [LARGE SCALE GENOMIC DNA]</scope>
    <source>
        <strain evidence="2 3">DSM 45809</strain>
    </source>
</reference>
<evidence type="ECO:0000256" key="1">
    <source>
        <dbReference type="SAM" id="MobiDB-lite"/>
    </source>
</evidence>
<evidence type="ECO:0000313" key="2">
    <source>
        <dbReference type="EMBL" id="MBB4745069.1"/>
    </source>
</evidence>
<name>A0A7W7MCE9_9ACTN</name>
<accession>A0A7W7MCE9</accession>
<evidence type="ECO:0000313" key="3">
    <source>
        <dbReference type="Proteomes" id="UP000546162"/>
    </source>
</evidence>
<keyword evidence="3" id="KW-1185">Reference proteome</keyword>
<feature type="region of interest" description="Disordered" evidence="1">
    <location>
        <begin position="218"/>
        <end position="246"/>
    </location>
</feature>
<dbReference type="EMBL" id="JACHNB010000001">
    <property type="protein sequence ID" value="MBB4745069.1"/>
    <property type="molecule type" value="Genomic_DNA"/>
</dbReference>
<dbReference type="RefSeq" id="WP_185045340.1">
    <property type="nucleotide sequence ID" value="NZ_BAABFG010000005.1"/>
</dbReference>